<reference evidence="2" key="2">
    <citation type="submission" date="2025-09" db="UniProtKB">
        <authorList>
            <consortium name="Ensembl"/>
        </authorList>
    </citation>
    <scope>IDENTIFICATION</scope>
</reference>
<dbReference type="Proteomes" id="UP000694383">
    <property type="component" value="Unplaced"/>
</dbReference>
<dbReference type="AlphaFoldDB" id="A0A8C7ZN49"/>
<sequence>MFWTLAAGRGSGGGVLLRSLCPGVVTASRCTQPQSRSFSGTVPATQSELKPCPVRRRSLSVSPFVNVRTHLDCSISIRPLDTHAFPGADRAFITVHGPDSEQQEVGLDHLHVHCDGEGKELVITSEKINTKFSIFCPTILCFLSDLFITARGQGNVQIKQMECDICRVETEKGDCLLHSIRVSGHEVKVQSQGGNVIGTNTIHGNVDIRTEGGGEVNIKKLQGTKMNVCTESGSLKVKAVYSESSCMSSSSGKIELGHAHGKQTPFASTDGSNGFLKVSSNTGGIDVYVGDGCSAELHSQEGNFGSNTNSDVLLHTQTFSWYFLRKKQIQIRQHKHFLSCIFTSGYINEEPPADQWIKARADKGSVTLKTQSWFESLKLGS</sequence>
<proteinExistence type="predicted"/>
<protein>
    <submittedName>
        <fullName evidence="2">Family with sequence similarity 185 member A</fullName>
    </submittedName>
</protein>
<evidence type="ECO:0000259" key="1">
    <source>
        <dbReference type="Pfam" id="PF13349"/>
    </source>
</evidence>
<reference evidence="2" key="1">
    <citation type="submission" date="2025-08" db="UniProtKB">
        <authorList>
            <consortium name="Ensembl"/>
        </authorList>
    </citation>
    <scope>IDENTIFICATION</scope>
</reference>
<dbReference type="Ensembl" id="ENSOSIT00000046694.1">
    <property type="protein sequence ID" value="ENSOSIP00000044376.1"/>
    <property type="gene ID" value="ENSOSIG00000021216.1"/>
</dbReference>
<evidence type="ECO:0000313" key="2">
    <source>
        <dbReference type="Ensembl" id="ENSOSIP00000044376.1"/>
    </source>
</evidence>
<dbReference type="GeneTree" id="ENSGT00390000016680"/>
<evidence type="ECO:0000313" key="3">
    <source>
        <dbReference type="Proteomes" id="UP000694383"/>
    </source>
</evidence>
<dbReference type="PANTHER" id="PTHR34094:SF1">
    <property type="entry name" value="PROTEIN FAM185A"/>
    <property type="match status" value="1"/>
</dbReference>
<name>A0A8C7ZN49_9TELE</name>
<dbReference type="PANTHER" id="PTHR34094">
    <property type="match status" value="1"/>
</dbReference>
<keyword evidence="3" id="KW-1185">Reference proteome</keyword>
<accession>A0A8C7ZN49</accession>
<dbReference type="Pfam" id="PF13349">
    <property type="entry name" value="DUF4097"/>
    <property type="match status" value="1"/>
</dbReference>
<dbReference type="Gene3D" id="2.160.20.120">
    <property type="match status" value="1"/>
</dbReference>
<feature type="domain" description="DUF4097" evidence="1">
    <location>
        <begin position="145"/>
        <end position="258"/>
    </location>
</feature>
<organism evidence="2 3">
    <name type="scientific">Oryzias sinensis</name>
    <name type="common">Chinese medaka</name>
    <dbReference type="NCBI Taxonomy" id="183150"/>
    <lineage>
        <taxon>Eukaryota</taxon>
        <taxon>Metazoa</taxon>
        <taxon>Chordata</taxon>
        <taxon>Craniata</taxon>
        <taxon>Vertebrata</taxon>
        <taxon>Euteleostomi</taxon>
        <taxon>Actinopterygii</taxon>
        <taxon>Neopterygii</taxon>
        <taxon>Teleostei</taxon>
        <taxon>Neoteleostei</taxon>
        <taxon>Acanthomorphata</taxon>
        <taxon>Ovalentaria</taxon>
        <taxon>Atherinomorphae</taxon>
        <taxon>Beloniformes</taxon>
        <taxon>Adrianichthyidae</taxon>
        <taxon>Oryziinae</taxon>
        <taxon>Oryzias</taxon>
    </lineage>
</organism>
<dbReference type="InterPro" id="IPR025164">
    <property type="entry name" value="Toastrack_DUF4097"/>
</dbReference>